<dbReference type="PANTHER" id="PTHR47966:SF47">
    <property type="entry name" value="ENDOPEPTIDASE, PUTATIVE (AFU_ORTHOLOGUE AFUA_3G01220)-RELATED"/>
    <property type="match status" value="1"/>
</dbReference>
<dbReference type="InterPro" id="IPR001461">
    <property type="entry name" value="Aspartic_peptidase_A1"/>
</dbReference>
<dbReference type="GO" id="GO:0004190">
    <property type="term" value="F:aspartic-type endopeptidase activity"/>
    <property type="evidence" value="ECO:0007669"/>
    <property type="project" value="UniProtKB-KW"/>
</dbReference>
<feature type="chain" id="PRO_5034896056" description="Peptidase A1 domain-containing protein" evidence="6">
    <location>
        <begin position="19"/>
        <end position="433"/>
    </location>
</feature>
<dbReference type="CDD" id="cd05471">
    <property type="entry name" value="pepsin_like"/>
    <property type="match status" value="1"/>
</dbReference>
<evidence type="ECO:0000259" key="7">
    <source>
        <dbReference type="PROSITE" id="PS51767"/>
    </source>
</evidence>
<keyword evidence="5" id="KW-0645">Protease</keyword>
<evidence type="ECO:0000313" key="9">
    <source>
        <dbReference type="Proteomes" id="UP000036893"/>
    </source>
</evidence>
<feature type="domain" description="Peptidase A1" evidence="7">
    <location>
        <begin position="85"/>
        <end position="427"/>
    </location>
</feature>
<feature type="active site" evidence="4">
    <location>
        <position position="101"/>
    </location>
</feature>
<evidence type="ECO:0000256" key="5">
    <source>
        <dbReference type="RuleBase" id="RU000454"/>
    </source>
</evidence>
<dbReference type="PROSITE" id="PS00141">
    <property type="entry name" value="ASP_PROTEASE"/>
    <property type="match status" value="1"/>
</dbReference>
<evidence type="ECO:0000256" key="4">
    <source>
        <dbReference type="PIRSR" id="PIRSR601461-1"/>
    </source>
</evidence>
<dbReference type="PROSITE" id="PS51767">
    <property type="entry name" value="PEPTIDASE_A1"/>
    <property type="match status" value="1"/>
</dbReference>
<dbReference type="RefSeq" id="XP_043147532.1">
    <property type="nucleotide sequence ID" value="XM_043291597.1"/>
</dbReference>
<evidence type="ECO:0000256" key="2">
    <source>
        <dbReference type="ARBA" id="ARBA00022750"/>
    </source>
</evidence>
<dbReference type="GO" id="GO:0000324">
    <property type="term" value="C:fungal-type vacuole"/>
    <property type="evidence" value="ECO:0007669"/>
    <property type="project" value="TreeGrafter"/>
</dbReference>
<dbReference type="InterPro" id="IPR034164">
    <property type="entry name" value="Pepsin-like_dom"/>
</dbReference>
<dbReference type="InterPro" id="IPR021109">
    <property type="entry name" value="Peptidase_aspartic_dom_sf"/>
</dbReference>
<dbReference type="PANTHER" id="PTHR47966">
    <property type="entry name" value="BETA-SITE APP-CLEAVING ENZYME, ISOFORM A-RELATED"/>
    <property type="match status" value="1"/>
</dbReference>
<dbReference type="Proteomes" id="UP000036893">
    <property type="component" value="Unassembled WGS sequence"/>
</dbReference>
<dbReference type="InterPro" id="IPR033121">
    <property type="entry name" value="PEPTIDASE_A1"/>
</dbReference>
<comment type="caution">
    <text evidence="8">The sequence shown here is derived from an EMBL/GenBank/DDBJ whole genome shotgun (WGS) entry which is preliminary data.</text>
</comment>
<comment type="similarity">
    <text evidence="1 5">Belongs to the peptidase A1 family.</text>
</comment>
<evidence type="ECO:0000256" key="3">
    <source>
        <dbReference type="ARBA" id="ARBA00022801"/>
    </source>
</evidence>
<feature type="active site" evidence="4">
    <location>
        <position position="319"/>
    </location>
</feature>
<keyword evidence="3 5" id="KW-0378">Hydrolase</keyword>
<sequence>MVGSCVAALLLGLAVSSAARVPELNSGKFHQSLKRRPLGLDLVTDNVVPLKPVHSVLRHQKGLHRRQSTSNGGLTAINNPSQANYVAEVGWGNETYSMILDTGSSDTWILKEGFQCLDSTGAPTIQSNCQVGRQFSGDFTGGQIGNVNFNISYSTGILAGKFGWEDITIANITVKDAQVAVVDQAYFNFNVSGLFGLAFASLTSEFPGNDPTKNIKTHYMTYEPVFYKMVDQHLSLPTFSFAPDRDGPNGYFAVGGIPPVNTTGKTASASILTSKETRSKPSINRPDYYYINIDGAIVGRSNSTLSNSTSFPPFVGFVDTATTLTMLPTALATAIAGAFKPPATYVAATNLYEVPCNATAPKLAITISGVNFPVSPADLILQPQVDGSTGLCVVGFQDGGGEYVLGATFLNNVLSTFDLGALEVRFTALTQKL</sequence>
<dbReference type="Pfam" id="PF00026">
    <property type="entry name" value="Asp"/>
    <property type="match status" value="1"/>
</dbReference>
<dbReference type="Gene3D" id="2.40.70.10">
    <property type="entry name" value="Acid Proteases"/>
    <property type="match status" value="2"/>
</dbReference>
<evidence type="ECO:0000256" key="6">
    <source>
        <dbReference type="SAM" id="SignalP"/>
    </source>
</evidence>
<evidence type="ECO:0000256" key="1">
    <source>
        <dbReference type="ARBA" id="ARBA00007447"/>
    </source>
</evidence>
<feature type="signal peptide" evidence="6">
    <location>
        <begin position="1"/>
        <end position="18"/>
    </location>
</feature>
<dbReference type="InterPro" id="IPR001969">
    <property type="entry name" value="Aspartic_peptidase_AS"/>
</dbReference>
<gene>
    <name evidence="8" type="ORF">Aud_006700</name>
</gene>
<dbReference type="AlphaFoldDB" id="A0A8E0V1A4"/>
<keyword evidence="2 5" id="KW-0064">Aspartyl protease</keyword>
<proteinExistence type="inferred from homology"/>
<organism evidence="8 9">
    <name type="scientific">Aspergillus udagawae</name>
    <dbReference type="NCBI Taxonomy" id="91492"/>
    <lineage>
        <taxon>Eukaryota</taxon>
        <taxon>Fungi</taxon>
        <taxon>Dikarya</taxon>
        <taxon>Ascomycota</taxon>
        <taxon>Pezizomycotina</taxon>
        <taxon>Eurotiomycetes</taxon>
        <taxon>Eurotiomycetidae</taxon>
        <taxon>Eurotiales</taxon>
        <taxon>Aspergillaceae</taxon>
        <taxon>Aspergillus</taxon>
        <taxon>Aspergillus subgen. Fumigati</taxon>
    </lineage>
</organism>
<dbReference type="PRINTS" id="PR00792">
    <property type="entry name" value="PEPSIN"/>
</dbReference>
<reference evidence="8" key="1">
    <citation type="journal article" date="2015" name="Genome Announc.">
        <title>Draft Genome Sequence of the Pathogenic Filamentous Fungus Aspergillus udagawae Strain IFM 46973T.</title>
        <authorList>
            <person name="Kusuya Y."/>
            <person name="Takahashi-Nakaguchi A."/>
            <person name="Takahashi H."/>
            <person name="Yaguchi T."/>
        </authorList>
    </citation>
    <scope>NUCLEOTIDE SEQUENCE</scope>
    <source>
        <strain evidence="8">IFM 46973</strain>
    </source>
</reference>
<name>A0A8E0V1A4_9EURO</name>
<reference evidence="8" key="2">
    <citation type="submission" date="2021-01" db="EMBL/GenBank/DDBJ databases">
        <title>Pan-genome distribution and transcriptional activeness of fungal secondary metabolism genes in Aspergillus section Fumigati.</title>
        <authorList>
            <person name="Takahashi H."/>
            <person name="Umemura M."/>
            <person name="Ninomiya A."/>
            <person name="Kusuya Y."/>
            <person name="Urayama S."/>
            <person name="Shimizu M."/>
            <person name="Watanabe A."/>
            <person name="Kamei K."/>
            <person name="Yaguchi T."/>
            <person name="Hagiwara D."/>
        </authorList>
    </citation>
    <scope>NUCLEOTIDE SEQUENCE</scope>
    <source>
        <strain evidence="8">IFM 46973</strain>
    </source>
</reference>
<dbReference type="SUPFAM" id="SSF50630">
    <property type="entry name" value="Acid proteases"/>
    <property type="match status" value="1"/>
</dbReference>
<accession>A0A8E0V1A4</accession>
<evidence type="ECO:0000313" key="8">
    <source>
        <dbReference type="EMBL" id="GIC90266.1"/>
    </source>
</evidence>
<dbReference type="GO" id="GO:0006508">
    <property type="term" value="P:proteolysis"/>
    <property type="evidence" value="ECO:0007669"/>
    <property type="project" value="UniProtKB-KW"/>
</dbReference>
<dbReference type="EMBL" id="BBXM02000004">
    <property type="protein sequence ID" value="GIC90266.1"/>
    <property type="molecule type" value="Genomic_DNA"/>
</dbReference>
<dbReference type="GeneID" id="66994177"/>
<protein>
    <recommendedName>
        <fullName evidence="7">Peptidase A1 domain-containing protein</fullName>
    </recommendedName>
</protein>
<keyword evidence="6" id="KW-0732">Signal</keyword>